<dbReference type="GO" id="GO:0030943">
    <property type="term" value="F:mitochondrion targeting sequence binding"/>
    <property type="evidence" value="ECO:0007669"/>
    <property type="project" value="TreeGrafter"/>
</dbReference>
<dbReference type="GO" id="GO:0016031">
    <property type="term" value="P:tRNA import into mitochondrion"/>
    <property type="evidence" value="ECO:0007669"/>
    <property type="project" value="TreeGrafter"/>
</dbReference>
<dbReference type="PANTHER" id="PTHR12430:SF0">
    <property type="entry name" value="TRANSLOCASE OF OUTER MITOCHONDRIAL MEMBRANE 20"/>
    <property type="match status" value="1"/>
</dbReference>
<name>A0A6P4JG68_DROKI</name>
<dbReference type="GO" id="GO:0006605">
    <property type="term" value="P:protein targeting"/>
    <property type="evidence" value="ECO:0007669"/>
    <property type="project" value="InterPro"/>
</dbReference>
<evidence type="ECO:0000256" key="12">
    <source>
        <dbReference type="SAM" id="SignalP"/>
    </source>
</evidence>
<evidence type="ECO:0000256" key="1">
    <source>
        <dbReference type="ARBA" id="ARBA00004572"/>
    </source>
</evidence>
<feature type="region of interest" description="Disordered" evidence="11">
    <location>
        <begin position="36"/>
        <end position="71"/>
    </location>
</feature>
<feature type="signal peptide" evidence="12">
    <location>
        <begin position="1"/>
        <end position="20"/>
    </location>
</feature>
<protein>
    <submittedName>
        <fullName evidence="14">Mitochondrial import receptor subunit TOM20 homolog</fullName>
    </submittedName>
</protein>
<evidence type="ECO:0000313" key="14">
    <source>
        <dbReference type="RefSeq" id="XP_017034571.1"/>
    </source>
</evidence>
<feature type="compositionally biased region" description="Low complexity" evidence="11">
    <location>
        <begin position="48"/>
        <end position="58"/>
    </location>
</feature>
<dbReference type="Proteomes" id="UP001652661">
    <property type="component" value="Chromosome X"/>
</dbReference>
<dbReference type="GeneID" id="108083338"/>
<dbReference type="PANTHER" id="PTHR12430">
    <property type="entry name" value="MITOCHONDRIAL IMPORT RECEPTOR SUBUNIT TOM20"/>
    <property type="match status" value="1"/>
</dbReference>
<evidence type="ECO:0000256" key="8">
    <source>
        <dbReference type="ARBA" id="ARBA00023128"/>
    </source>
</evidence>
<keyword evidence="3" id="KW-0813">Transport</keyword>
<evidence type="ECO:0000313" key="13">
    <source>
        <dbReference type="Proteomes" id="UP001652661"/>
    </source>
</evidence>
<evidence type="ECO:0000256" key="5">
    <source>
        <dbReference type="ARBA" id="ARBA00022787"/>
    </source>
</evidence>
<reference evidence="14" key="1">
    <citation type="submission" date="2025-08" db="UniProtKB">
        <authorList>
            <consortium name="RefSeq"/>
        </authorList>
    </citation>
    <scope>IDENTIFICATION</scope>
    <source>
        <strain evidence="14">14028-0561.14</strain>
        <tissue evidence="14">Whole fly</tissue>
    </source>
</reference>
<evidence type="ECO:0000256" key="3">
    <source>
        <dbReference type="ARBA" id="ARBA00022448"/>
    </source>
</evidence>
<accession>A0A6P4JG68</accession>
<organism evidence="13 14">
    <name type="scientific">Drosophila kikkawai</name>
    <name type="common">Fruit fly</name>
    <dbReference type="NCBI Taxonomy" id="30033"/>
    <lineage>
        <taxon>Eukaryota</taxon>
        <taxon>Metazoa</taxon>
        <taxon>Ecdysozoa</taxon>
        <taxon>Arthropoda</taxon>
        <taxon>Hexapoda</taxon>
        <taxon>Insecta</taxon>
        <taxon>Pterygota</taxon>
        <taxon>Neoptera</taxon>
        <taxon>Endopterygota</taxon>
        <taxon>Diptera</taxon>
        <taxon>Brachycera</taxon>
        <taxon>Muscomorpha</taxon>
        <taxon>Ephydroidea</taxon>
        <taxon>Drosophilidae</taxon>
        <taxon>Drosophila</taxon>
        <taxon>Sophophora</taxon>
    </lineage>
</organism>
<feature type="chain" id="PRO_5027550182" evidence="12">
    <location>
        <begin position="21"/>
        <end position="157"/>
    </location>
</feature>
<keyword evidence="12" id="KW-0732">Signal</keyword>
<dbReference type="RefSeq" id="XP_017034571.1">
    <property type="nucleotide sequence ID" value="XM_017179082.1"/>
</dbReference>
<keyword evidence="9 10" id="KW-0472">Membrane</keyword>
<evidence type="ECO:0000256" key="9">
    <source>
        <dbReference type="ARBA" id="ARBA00023136"/>
    </source>
</evidence>
<evidence type="ECO:0000256" key="7">
    <source>
        <dbReference type="ARBA" id="ARBA00022989"/>
    </source>
</evidence>
<keyword evidence="14" id="KW-0675">Receptor</keyword>
<keyword evidence="6" id="KW-0653">Protein transport</keyword>
<dbReference type="InterPro" id="IPR002056">
    <property type="entry name" value="MAS20"/>
</dbReference>
<comment type="subcellular location">
    <subcellularLocation>
        <location evidence="1">Mitochondrion outer membrane</location>
        <topology evidence="1">Single-pass membrane protein</topology>
    </subcellularLocation>
</comment>
<dbReference type="AlphaFoldDB" id="A0A6P4JG68"/>
<dbReference type="PRINTS" id="PR01989">
    <property type="entry name" value="EUOM20RECPTR"/>
</dbReference>
<dbReference type="PRINTS" id="PR00351">
    <property type="entry name" value="OM20RECEPTOR"/>
</dbReference>
<evidence type="ECO:0000256" key="2">
    <source>
        <dbReference type="ARBA" id="ARBA00005792"/>
    </source>
</evidence>
<keyword evidence="5 10" id="KW-1000">Mitochondrion outer membrane</keyword>
<comment type="similarity">
    <text evidence="2 10">Belongs to the Tom20 family.</text>
</comment>
<dbReference type="OrthoDB" id="2154253at2759"/>
<dbReference type="InterPro" id="IPR023392">
    <property type="entry name" value="Tom20_dom_sf"/>
</dbReference>
<dbReference type="SUPFAM" id="SSF47157">
    <property type="entry name" value="Mitochondrial import receptor subunit Tom20"/>
    <property type="match status" value="1"/>
</dbReference>
<keyword evidence="4" id="KW-0812">Transmembrane</keyword>
<gene>
    <name evidence="14" type="primary">LOC108083338</name>
</gene>
<keyword evidence="13" id="KW-1185">Reference proteome</keyword>
<dbReference type="InterPro" id="IPR022422">
    <property type="entry name" value="MAS20_rcpt_metazoan"/>
</dbReference>
<keyword evidence="7" id="KW-1133">Transmembrane helix</keyword>
<evidence type="ECO:0000256" key="6">
    <source>
        <dbReference type="ARBA" id="ARBA00022927"/>
    </source>
</evidence>
<dbReference type="GO" id="GO:0006886">
    <property type="term" value="P:intracellular protein transport"/>
    <property type="evidence" value="ECO:0007669"/>
    <property type="project" value="InterPro"/>
</dbReference>
<evidence type="ECO:0000256" key="11">
    <source>
        <dbReference type="SAM" id="MobiDB-lite"/>
    </source>
</evidence>
<proteinExistence type="inferred from homology"/>
<evidence type="ECO:0000256" key="4">
    <source>
        <dbReference type="ARBA" id="ARBA00022692"/>
    </source>
</evidence>
<dbReference type="Pfam" id="PF02064">
    <property type="entry name" value="MAS20"/>
    <property type="match status" value="1"/>
</dbReference>
<dbReference type="PIRSF" id="PIRSF037707">
    <property type="entry name" value="MAS20_rcpt"/>
    <property type="match status" value="1"/>
</dbReference>
<evidence type="ECO:0000256" key="10">
    <source>
        <dbReference type="PIRNR" id="PIRNR037707"/>
    </source>
</evidence>
<dbReference type="Gene3D" id="1.20.960.10">
    <property type="entry name" value="Mitochondrial outer membrane translocase complex, subunit Tom20 domain"/>
    <property type="match status" value="1"/>
</dbReference>
<dbReference type="GO" id="GO:0005742">
    <property type="term" value="C:mitochondrial outer membrane translocase complex"/>
    <property type="evidence" value="ECO:0007669"/>
    <property type="project" value="UniProtKB-UniRule"/>
</dbReference>
<keyword evidence="8 10" id="KW-0496">Mitochondrion</keyword>
<dbReference type="GO" id="GO:0008320">
    <property type="term" value="F:protein transmembrane transporter activity"/>
    <property type="evidence" value="ECO:0007669"/>
    <property type="project" value="TreeGrafter"/>
</dbReference>
<dbReference type="GO" id="GO:0030150">
    <property type="term" value="P:protein import into mitochondrial matrix"/>
    <property type="evidence" value="ECO:0007669"/>
    <property type="project" value="TreeGrafter"/>
</dbReference>
<sequence length="157" mass="17375">MAPPMLISLTLGLSVALVLGYCVYFDRKRRSSPDFRKRLYERRRRMRTSSSSSSRTSSPIGPRDGGKQVSPEAYFISEMRSGEELIGQGCVDEGLGHFANAVALCAQPDKVMEALQANLPTHMFELLISKLKALQVMGDAGTEDWSEDRTCSSTHDI</sequence>